<keyword evidence="1" id="KW-0472">Membrane</keyword>
<dbReference type="GO" id="GO:0003824">
    <property type="term" value="F:catalytic activity"/>
    <property type="evidence" value="ECO:0007669"/>
    <property type="project" value="InterPro"/>
</dbReference>
<keyword evidence="1" id="KW-0812">Transmembrane</keyword>
<dbReference type="InterPro" id="IPR036691">
    <property type="entry name" value="Endo/exonu/phosph_ase_sf"/>
</dbReference>
<evidence type="ECO:0000313" key="5">
    <source>
        <dbReference type="Proteomes" id="UP001443914"/>
    </source>
</evidence>
<keyword evidence="1" id="KW-1133">Transmembrane helix</keyword>
<dbReference type="Proteomes" id="UP001443914">
    <property type="component" value="Unassembled WGS sequence"/>
</dbReference>
<dbReference type="Pfam" id="PF03372">
    <property type="entry name" value="Exo_endo_phos"/>
    <property type="match status" value="1"/>
</dbReference>
<reference evidence="4" key="1">
    <citation type="submission" date="2024-03" db="EMBL/GenBank/DDBJ databases">
        <title>WGS assembly of Saponaria officinalis var. Norfolk2.</title>
        <authorList>
            <person name="Jenkins J."/>
            <person name="Shu S."/>
            <person name="Grimwood J."/>
            <person name="Barry K."/>
            <person name="Goodstein D."/>
            <person name="Schmutz J."/>
            <person name="Leebens-Mack J."/>
            <person name="Osbourn A."/>
        </authorList>
    </citation>
    <scope>NUCLEOTIDE SEQUENCE [LARGE SCALE GENOMIC DNA]</scope>
    <source>
        <strain evidence="4">JIC</strain>
    </source>
</reference>
<dbReference type="Gene3D" id="3.60.10.10">
    <property type="entry name" value="Endonuclease/exonuclease/phosphatase"/>
    <property type="match status" value="1"/>
</dbReference>
<evidence type="ECO:0000256" key="1">
    <source>
        <dbReference type="SAM" id="Phobius"/>
    </source>
</evidence>
<dbReference type="InterPro" id="IPR005135">
    <property type="entry name" value="Endo/exonuclease/phosphatase"/>
</dbReference>
<evidence type="ECO:0000313" key="4">
    <source>
        <dbReference type="EMBL" id="KAK9733187.1"/>
    </source>
</evidence>
<dbReference type="SUPFAM" id="SSF56219">
    <property type="entry name" value="DNase I-like"/>
    <property type="match status" value="1"/>
</dbReference>
<dbReference type="EMBL" id="JBDFQZ010000004">
    <property type="protein sequence ID" value="KAK9733187.1"/>
    <property type="molecule type" value="Genomic_DNA"/>
</dbReference>
<proteinExistence type="predicted"/>
<feature type="transmembrane region" description="Helical" evidence="1">
    <location>
        <begin position="785"/>
        <end position="807"/>
    </location>
</feature>
<organism evidence="4 5">
    <name type="scientific">Saponaria officinalis</name>
    <name type="common">Common soapwort</name>
    <name type="synonym">Lychnis saponaria</name>
    <dbReference type="NCBI Taxonomy" id="3572"/>
    <lineage>
        <taxon>Eukaryota</taxon>
        <taxon>Viridiplantae</taxon>
        <taxon>Streptophyta</taxon>
        <taxon>Embryophyta</taxon>
        <taxon>Tracheophyta</taxon>
        <taxon>Spermatophyta</taxon>
        <taxon>Magnoliopsida</taxon>
        <taxon>eudicotyledons</taxon>
        <taxon>Gunneridae</taxon>
        <taxon>Pentapetalae</taxon>
        <taxon>Caryophyllales</taxon>
        <taxon>Caryophyllaceae</taxon>
        <taxon>Caryophylleae</taxon>
        <taxon>Saponaria</taxon>
    </lineage>
</organism>
<feature type="domain" description="Endonuclease/exonuclease/phosphatase" evidence="2">
    <location>
        <begin position="6"/>
        <end position="193"/>
    </location>
</feature>
<comment type="caution">
    <text evidence="4">The sequence shown here is derived from an EMBL/GenBank/DDBJ whole genome shotgun (WGS) entry which is preliminary data.</text>
</comment>
<feature type="domain" description="Reverse transcriptase zinc-binding" evidence="3">
    <location>
        <begin position="558"/>
        <end position="642"/>
    </location>
</feature>
<accession>A0AAW1LHZ7</accession>
<name>A0AAW1LHZ7_SAPOF</name>
<dbReference type="PANTHER" id="PTHR33710:SF71">
    <property type="entry name" value="ENDONUCLEASE_EXONUCLEASE_PHOSPHATASE DOMAIN-CONTAINING PROTEIN"/>
    <property type="match status" value="1"/>
</dbReference>
<evidence type="ECO:0000259" key="3">
    <source>
        <dbReference type="Pfam" id="PF13966"/>
    </source>
</evidence>
<evidence type="ECO:0008006" key="6">
    <source>
        <dbReference type="Google" id="ProtNLM"/>
    </source>
</evidence>
<gene>
    <name evidence="4" type="ORF">RND81_04G049800</name>
</gene>
<protein>
    <recommendedName>
        <fullName evidence="6">Reverse transcriptase zinc-binding domain-containing protein</fullName>
    </recommendedName>
</protein>
<sequence>MIVSAWNVRGLNESVRQHEINTFLLRNKVTITGLLETRVKEVSSARVLNKFGRFRAINNYSAHYNGRIWVLWQEAFLDVTILQVAAQLIHLKFFCKLLNVSVYVTFVYGFNDGVARRQLWHDVMGLAPLVDLGWLVLGDFNIHFQGGPFTWMNNQDGVARGWSKLDWAFVNPLWLQSFPDSVMHILPPGTSDHSPLLVRLGVQASSPKSFQFLNCWIDNVQFLELVSSAWDVLVRGTPVFRLFAKLKKVKHSLGQLHREFYSNLSTRVTQCYSDLLADQAALLGSPMDSILMEKVTVLKQKLCVLKRAEISMLEQRAKITPLKLADSNTAYFYAAVAARRHLSVVGTIVDHHGRACSTSSSVADAFCNYYLSLLGTPSSVAPLKIADIQSGYCLTRDVSDPLDAPISSDEIRAALFSMGSNKSPGVDGFSVEFFKASWNVVSRDFCAAVFDFFKHGKLLRYASTTVITLIPKKASACSVLDYRPISCCTVFYKDDLWSSWISSYALRQHSVWTVPSKQFDAECWRSILKVRDYIFEHTGFVVADAECLVKSWVKGANFDTSAAYHFFRNVQPRFYGAKALWATVNGPKYCVTAVLAVQNKLSTIDNIFARGIVLVNRCILCKSSLESAGHLFFECDYSSYVWHHVLVWMGFTRRTWALSREFDWVVKQVQRRHWRSQWLQEEINDIWYGSGGECPSEMNDLWYGSGGECPSETNDIWYGSGGECPFEIDDIYSTEVVANALPRYYDKRYGSSDECSFEMYDIRYGSSDECATETICDIRRRRVCVVITIAFLCSCLLCTCVSFPPFYELMM</sequence>
<dbReference type="PANTHER" id="PTHR33710">
    <property type="entry name" value="BNAC02G09200D PROTEIN"/>
    <property type="match status" value="1"/>
</dbReference>
<dbReference type="Pfam" id="PF13966">
    <property type="entry name" value="zf-RVT"/>
    <property type="match status" value="1"/>
</dbReference>
<dbReference type="InterPro" id="IPR026960">
    <property type="entry name" value="RVT-Znf"/>
</dbReference>
<dbReference type="AlphaFoldDB" id="A0AAW1LHZ7"/>
<keyword evidence="5" id="KW-1185">Reference proteome</keyword>
<evidence type="ECO:0000259" key="2">
    <source>
        <dbReference type="Pfam" id="PF03372"/>
    </source>
</evidence>